<evidence type="ECO:0000256" key="1">
    <source>
        <dbReference type="SAM" id="MobiDB-lite"/>
    </source>
</evidence>
<dbReference type="Proteomes" id="UP000299102">
    <property type="component" value="Unassembled WGS sequence"/>
</dbReference>
<reference evidence="2 3" key="1">
    <citation type="journal article" date="2019" name="Commun. Biol.">
        <title>The bagworm genome reveals a unique fibroin gene that provides high tensile strength.</title>
        <authorList>
            <person name="Kono N."/>
            <person name="Nakamura H."/>
            <person name="Ohtoshi R."/>
            <person name="Tomita M."/>
            <person name="Numata K."/>
            <person name="Arakawa K."/>
        </authorList>
    </citation>
    <scope>NUCLEOTIDE SEQUENCE [LARGE SCALE GENOMIC DNA]</scope>
</reference>
<proteinExistence type="predicted"/>
<dbReference type="EMBL" id="BGZK01000102">
    <property type="protein sequence ID" value="GBP18865.1"/>
    <property type="molecule type" value="Genomic_DNA"/>
</dbReference>
<evidence type="ECO:0000313" key="3">
    <source>
        <dbReference type="Proteomes" id="UP000299102"/>
    </source>
</evidence>
<comment type="caution">
    <text evidence="2">The sequence shown here is derived from an EMBL/GenBank/DDBJ whole genome shotgun (WGS) entry which is preliminary data.</text>
</comment>
<feature type="region of interest" description="Disordered" evidence="1">
    <location>
        <begin position="67"/>
        <end position="99"/>
    </location>
</feature>
<dbReference type="AlphaFoldDB" id="A0A4C1TXU0"/>
<gene>
    <name evidence="2" type="ORF">EVAR_20395_1</name>
</gene>
<keyword evidence="3" id="KW-1185">Reference proteome</keyword>
<evidence type="ECO:0000313" key="2">
    <source>
        <dbReference type="EMBL" id="GBP18865.1"/>
    </source>
</evidence>
<organism evidence="2 3">
    <name type="scientific">Eumeta variegata</name>
    <name type="common">Bagworm moth</name>
    <name type="synonym">Eumeta japonica</name>
    <dbReference type="NCBI Taxonomy" id="151549"/>
    <lineage>
        <taxon>Eukaryota</taxon>
        <taxon>Metazoa</taxon>
        <taxon>Ecdysozoa</taxon>
        <taxon>Arthropoda</taxon>
        <taxon>Hexapoda</taxon>
        <taxon>Insecta</taxon>
        <taxon>Pterygota</taxon>
        <taxon>Neoptera</taxon>
        <taxon>Endopterygota</taxon>
        <taxon>Lepidoptera</taxon>
        <taxon>Glossata</taxon>
        <taxon>Ditrysia</taxon>
        <taxon>Tineoidea</taxon>
        <taxon>Psychidae</taxon>
        <taxon>Oiketicinae</taxon>
        <taxon>Eumeta</taxon>
    </lineage>
</organism>
<feature type="compositionally biased region" description="Polar residues" evidence="1">
    <location>
        <begin position="84"/>
        <end position="99"/>
    </location>
</feature>
<sequence length="99" mass="10913">MTGRLLVGDTAPTAQVAMVPFQVDPLMLVSCRCCRRATRGRARSSRMSSWQVEGSTRLDDWYSTTAGGRHSLARSRPPPVGRQWTPTGSRQHASVTHFA</sequence>
<protein>
    <submittedName>
        <fullName evidence="2">Uncharacterized protein</fullName>
    </submittedName>
</protein>
<accession>A0A4C1TXU0</accession>
<name>A0A4C1TXU0_EUMVA</name>